<reference evidence="1 2" key="8">
    <citation type="journal article" date="2010" name="J. Virol.">
        <title>Microarray analysis of Paramecium bursaria chlorella virus 1 transcription.</title>
        <authorList>
            <person name="Yanai-Balser G.M."/>
            <person name="Duncan G.A."/>
            <person name="Eudy J.D."/>
            <person name="Wang D."/>
            <person name="Li X."/>
            <person name="Agarkova I.V."/>
            <person name="Dunigan D.D."/>
            <person name="Van Etten J.L."/>
        </authorList>
    </citation>
    <scope>NUCLEOTIDE SEQUENCE [LARGE SCALE GENOMIC DNA]</scope>
</reference>
<organism evidence="1 2">
    <name type="scientific">Paramecium bursaria Chlorella virus 1</name>
    <name type="common">PBCV-1</name>
    <dbReference type="NCBI Taxonomy" id="10506"/>
    <lineage>
        <taxon>Viruses</taxon>
        <taxon>Varidnaviria</taxon>
        <taxon>Bamfordvirae</taxon>
        <taxon>Nucleocytoviricota</taxon>
        <taxon>Megaviricetes</taxon>
        <taxon>Algavirales</taxon>
        <taxon>Phycodnaviridae</taxon>
        <taxon>Chlorovirus</taxon>
        <taxon>Chlorovirus vanettense</taxon>
    </lineage>
</organism>
<reference evidence="1 2" key="7">
    <citation type="journal article" date="2000" name="Virology">
        <title>Characterization of a beta-1,3-glucanase encoded by chlorella virus PBCV-1.</title>
        <authorList>
            <person name="Sun L."/>
            <person name="Gurnon J.R."/>
            <person name="Adams B.J."/>
            <person name="Graves M.V."/>
            <person name="Van Etten J.L."/>
        </authorList>
    </citation>
    <scope>NUCLEOTIDE SEQUENCE [LARGE SCALE GENOMIC DNA]</scope>
</reference>
<keyword evidence="2" id="KW-1185">Reference proteome</keyword>
<protein>
    <submittedName>
        <fullName evidence="1">Uncharacterized protein</fullName>
    </submittedName>
</protein>
<proteinExistence type="predicted"/>
<reference evidence="1 2" key="4">
    <citation type="journal article" date="1996" name="Virology">
        <title>Analysis of 76 kb of the chlorella virus PBCV-1 330-kb genome: map positions 182 to 258.</title>
        <authorList>
            <person name="Kutish G.F."/>
            <person name="Li Y."/>
            <person name="Lu Z."/>
            <person name="Furuta M."/>
            <person name="Rock D.L."/>
            <person name="Van Etten J.L."/>
        </authorList>
    </citation>
    <scope>NUCLEOTIDE SEQUENCE [LARGE SCALE GENOMIC DNA]</scope>
</reference>
<dbReference type="Proteomes" id="UP000000862">
    <property type="component" value="Segment"/>
</dbReference>
<dbReference type="RefSeq" id="NP_048363.1">
    <property type="nucleotide sequence ID" value="NC_000852.5"/>
</dbReference>
<dbReference type="EMBL" id="JF411744">
    <property type="protein sequence ID" value="AAC96383.1"/>
    <property type="molecule type" value="Genomic_DNA"/>
</dbReference>
<dbReference type="KEGG" id="vg:918077"/>
<name>Q89350_PBCV1</name>
<reference evidence="1 2" key="5">
    <citation type="journal article" date="1997" name="Virology">
        <title>Analysis of 74 kb of DNA located at the right end of the 330-kb chlorella virus PBCV-1 genome.</title>
        <authorList>
            <person name="Li Y."/>
            <person name="Lu Z."/>
            <person name="Sun L."/>
            <person name="Ropp S."/>
            <person name="Kutish G.F."/>
            <person name="Rock D.L."/>
            <person name="Van Etten J.L."/>
        </authorList>
    </citation>
    <scope>NUCLEOTIDE SEQUENCE [LARGE SCALE GENOMIC DNA]</scope>
</reference>
<gene>
    <name evidence="1" type="primary">a015L</name>
</gene>
<evidence type="ECO:0000313" key="2">
    <source>
        <dbReference type="Proteomes" id="UP000000862"/>
    </source>
</evidence>
<reference evidence="1 2" key="3">
    <citation type="journal article" date="1996" name="Virology">
        <title>Analysis of 94 kb of the chlorella virus PBCV-1 330-kb genome: map positions 88 to 182.</title>
        <authorList>
            <person name="Lu Z."/>
            <person name="Li Y."/>
            <person name="Que Q."/>
            <person name="Kutish G.F."/>
            <person name="Rock D.L."/>
            <person name="Van Etten J.L."/>
        </authorList>
    </citation>
    <scope>NUCLEOTIDE SEQUENCE [LARGE SCALE GENOMIC DNA]</scope>
</reference>
<evidence type="ECO:0000313" key="1">
    <source>
        <dbReference type="EMBL" id="AAC96383.1"/>
    </source>
</evidence>
<accession>Q89350</accession>
<reference evidence="1 2" key="6">
    <citation type="journal article" date="1999" name="Virology">
        <title>Chlorella virus PBCV-1 encodes a functional homospermidine synthase.</title>
        <authorList>
            <person name="Kaiser A."/>
            <person name="Vollmert M."/>
            <person name="Tholl D."/>
            <person name="Graves M.V."/>
            <person name="Gurnon J.R."/>
            <person name="Xing W."/>
            <person name="Lisec A.D."/>
            <person name="Nickerson K.W."/>
            <person name="Van Etten J.L."/>
        </authorList>
    </citation>
    <scope>NUCLEOTIDE SEQUENCE [LARGE SCALE GENOMIC DNA]</scope>
</reference>
<reference evidence="1 2" key="2">
    <citation type="journal article" date="1995" name="Virology">
        <title>Analysis of 43 kb of the Chlorella virus PBCV-1 330-kb genome: map positions 45 to 88.</title>
        <authorList>
            <person name="Li Y."/>
            <person name="Lu Z."/>
            <person name="Burbank D.E."/>
            <person name="Kutish G.F."/>
            <person name="Rock D.L."/>
            <person name="Van Etten J.L."/>
        </authorList>
    </citation>
    <scope>NUCLEOTIDE SEQUENCE [LARGE SCALE GENOMIC DNA]</scope>
</reference>
<reference evidence="1 2" key="1">
    <citation type="journal article" date="1995" name="Virology">
        <title>Analysis of 45 kb of DNA located at the left end of the chlorella virus PBCV-1 genome.</title>
        <authorList>
            <person name="Lu Z."/>
            <person name="Li Y."/>
            <person name="Zhang Y."/>
            <person name="Kutish G.F."/>
            <person name="Rock D.L."/>
            <person name="Van Etten J.L."/>
        </authorList>
    </citation>
    <scope>NUCLEOTIDE SEQUENCE [LARGE SCALE GENOMIC DNA]</scope>
</reference>
<sequence length="182" mass="20131">MTFAKNTFPLPIAAIMFPFTTRPLVVKLVMFANSDVLSAEIKFPTATFPDANVPVMFAYVTVNVFALKFPTFPNIESTFENDATLEVILPVMFVVVIFDALTNTNVPFPTFAILEIMSERISIIFATLEKTFEAIISNVPTEALTFPKKSPICTLPEDVKEFAMNDEDIIDPVVGVVADNLP</sequence>
<dbReference type="PIR" id="T17505">
    <property type="entry name" value="T17505"/>
</dbReference>
<organismHost>
    <name type="scientific">Chlorella</name>
    <dbReference type="NCBI Taxonomy" id="3071"/>
</organismHost>
<dbReference type="GeneID" id="918077"/>